<dbReference type="Gene3D" id="1.10.1450.10">
    <property type="entry name" value="Tetraspanin"/>
    <property type="match status" value="2"/>
</dbReference>
<name>A0A3P6T081_DIBLA</name>
<dbReference type="Pfam" id="PF00335">
    <property type="entry name" value="Tetraspanin"/>
    <property type="match status" value="2"/>
</dbReference>
<dbReference type="GO" id="GO:0005886">
    <property type="term" value="C:plasma membrane"/>
    <property type="evidence" value="ECO:0007669"/>
    <property type="project" value="TreeGrafter"/>
</dbReference>
<dbReference type="EMBL" id="UYRU01042223">
    <property type="protein sequence ID" value="VDK73745.1"/>
    <property type="molecule type" value="Genomic_DNA"/>
</dbReference>
<evidence type="ECO:0000256" key="3">
    <source>
        <dbReference type="ARBA" id="ARBA00022692"/>
    </source>
</evidence>
<keyword evidence="8" id="KW-1185">Reference proteome</keyword>
<accession>A0A3P6T081</accession>
<dbReference type="AlphaFoldDB" id="A0A3P6T081"/>
<dbReference type="PANTHER" id="PTHR19282">
    <property type="entry name" value="TETRASPANIN"/>
    <property type="match status" value="1"/>
</dbReference>
<keyword evidence="3 6" id="KW-0812">Transmembrane</keyword>
<feature type="transmembrane region" description="Helical" evidence="6">
    <location>
        <begin position="95"/>
        <end position="118"/>
    </location>
</feature>
<dbReference type="InterPro" id="IPR018503">
    <property type="entry name" value="Tetraspanin_CS"/>
</dbReference>
<reference evidence="7 8" key="1">
    <citation type="submission" date="2018-11" db="EMBL/GenBank/DDBJ databases">
        <authorList>
            <consortium name="Pathogen Informatics"/>
        </authorList>
    </citation>
    <scope>NUCLEOTIDE SEQUENCE [LARGE SCALE GENOMIC DNA]</scope>
</reference>
<proteinExistence type="inferred from homology"/>
<feature type="transmembrane region" description="Helical" evidence="6">
    <location>
        <begin position="207"/>
        <end position="231"/>
    </location>
</feature>
<dbReference type="OrthoDB" id="10033535at2759"/>
<comment type="subcellular location">
    <subcellularLocation>
        <location evidence="1">Membrane</location>
        <topology evidence="1">Multi-pass membrane protein</topology>
    </subcellularLocation>
</comment>
<comment type="similarity">
    <text evidence="2">Belongs to the tetraspanin (TM4SF) family.</text>
</comment>
<evidence type="ECO:0000256" key="1">
    <source>
        <dbReference type="ARBA" id="ARBA00004141"/>
    </source>
</evidence>
<protein>
    <submittedName>
        <fullName evidence="7">Uncharacterized protein</fullName>
    </submittedName>
</protein>
<evidence type="ECO:0000256" key="2">
    <source>
        <dbReference type="ARBA" id="ARBA00006840"/>
    </source>
</evidence>
<dbReference type="InterPro" id="IPR018499">
    <property type="entry name" value="Tetraspanin/Peripherin"/>
</dbReference>
<gene>
    <name evidence="7" type="ORF">DILT_LOCUS2519</name>
</gene>
<dbReference type="Proteomes" id="UP000281553">
    <property type="component" value="Unassembled WGS sequence"/>
</dbReference>
<feature type="transmembrane region" description="Helical" evidence="6">
    <location>
        <begin position="335"/>
        <end position="359"/>
    </location>
</feature>
<dbReference type="InterPro" id="IPR008952">
    <property type="entry name" value="Tetraspanin_EC2_sf"/>
</dbReference>
<evidence type="ECO:0000256" key="5">
    <source>
        <dbReference type="ARBA" id="ARBA00023136"/>
    </source>
</evidence>
<dbReference type="PRINTS" id="PR00259">
    <property type="entry name" value="TMFOUR"/>
</dbReference>
<keyword evidence="5 6" id="KW-0472">Membrane</keyword>
<feature type="transmembrane region" description="Helical" evidence="6">
    <location>
        <begin position="50"/>
        <end position="74"/>
    </location>
</feature>
<keyword evidence="4 6" id="KW-1133">Transmembrane helix</keyword>
<organism evidence="7 8">
    <name type="scientific">Dibothriocephalus latus</name>
    <name type="common">Fish tapeworm</name>
    <name type="synonym">Diphyllobothrium latum</name>
    <dbReference type="NCBI Taxonomy" id="60516"/>
    <lineage>
        <taxon>Eukaryota</taxon>
        <taxon>Metazoa</taxon>
        <taxon>Spiralia</taxon>
        <taxon>Lophotrochozoa</taxon>
        <taxon>Platyhelminthes</taxon>
        <taxon>Cestoda</taxon>
        <taxon>Eucestoda</taxon>
        <taxon>Diphyllobothriidea</taxon>
        <taxon>Diphyllobothriidae</taxon>
        <taxon>Dibothriocephalus</taxon>
    </lineage>
</organism>
<dbReference type="PROSITE" id="PS00421">
    <property type="entry name" value="TM4_1"/>
    <property type="match status" value="1"/>
</dbReference>
<evidence type="ECO:0000256" key="6">
    <source>
        <dbReference type="SAM" id="Phobius"/>
    </source>
</evidence>
<evidence type="ECO:0000313" key="8">
    <source>
        <dbReference type="Proteomes" id="UP000281553"/>
    </source>
</evidence>
<dbReference type="SUPFAM" id="SSF48652">
    <property type="entry name" value="Tetraspanin"/>
    <property type="match status" value="2"/>
</dbReference>
<sequence>MEKLSCGTKCIKYTLQIFNALVFILGGVILGFGIYFVVEAEKDVNGLYVGVPAFILTVGALVFLLGFLGCCGAWKENVCLLRTVIFFSNILTKCVQFAAIIIILLIAEIIGGILVFVYRHKFVDLLGDGIADTIKDLKNLSKPQQEATMKTLNELQEKLECCGGHNSSDWSKPLPSSCCEDEPTVCLKPYKQGCAQAMYDYMKQKSLAMGIILFVMAVLELGAIISACCLAKKLGEYEKLECCGGHGASDWGTHYPPSCCENEPNVCTKPYDQGCAQAMYDYMKQKSLAMGIILFVMAVLELGAIISACCLAKKLGEYEKGCAQAMYEYVKQKSLAVGIILFIMAVLQLGAIIAACCLAQKLGQYEKV</sequence>
<evidence type="ECO:0000313" key="7">
    <source>
        <dbReference type="EMBL" id="VDK73745.1"/>
    </source>
</evidence>
<dbReference type="CDD" id="cd03127">
    <property type="entry name" value="tetraspanin_LEL"/>
    <property type="match status" value="2"/>
</dbReference>
<feature type="transmembrane region" description="Helical" evidence="6">
    <location>
        <begin position="288"/>
        <end position="315"/>
    </location>
</feature>
<feature type="transmembrane region" description="Helical" evidence="6">
    <location>
        <begin position="20"/>
        <end position="38"/>
    </location>
</feature>
<dbReference type="PANTHER" id="PTHR19282:SF544">
    <property type="entry name" value="TETRASPANIN"/>
    <property type="match status" value="1"/>
</dbReference>
<evidence type="ECO:0000256" key="4">
    <source>
        <dbReference type="ARBA" id="ARBA00022989"/>
    </source>
</evidence>